<feature type="binding site" evidence="9">
    <location>
        <position position="114"/>
    </location>
    <ligand>
        <name>FAD</name>
        <dbReference type="ChEBI" id="CHEBI:57692"/>
    </ligand>
</feature>
<evidence type="ECO:0000256" key="1">
    <source>
        <dbReference type="ARBA" id="ARBA00007532"/>
    </source>
</evidence>
<dbReference type="PROSITE" id="PS00076">
    <property type="entry name" value="PYRIDINE_REDOX_1"/>
    <property type="match status" value="1"/>
</dbReference>
<dbReference type="GO" id="GO:0006103">
    <property type="term" value="P:2-oxoglutarate metabolic process"/>
    <property type="evidence" value="ECO:0007669"/>
    <property type="project" value="TreeGrafter"/>
</dbReference>
<feature type="binding site" evidence="9">
    <location>
        <position position="263"/>
    </location>
    <ligand>
        <name>NAD(+)</name>
        <dbReference type="ChEBI" id="CHEBI:57540"/>
    </ligand>
</feature>
<evidence type="ECO:0000256" key="11">
    <source>
        <dbReference type="RuleBase" id="RU003691"/>
    </source>
</evidence>
<dbReference type="PANTHER" id="PTHR22912">
    <property type="entry name" value="DISULFIDE OXIDOREDUCTASE"/>
    <property type="match status" value="1"/>
</dbReference>
<feature type="binding site" evidence="9">
    <location>
        <position position="200"/>
    </location>
    <ligand>
        <name>NAD(+)</name>
        <dbReference type="ChEBI" id="CHEBI:57540"/>
    </ligand>
</feature>
<keyword evidence="4 11" id="KW-0560">Oxidoreductase</keyword>
<evidence type="ECO:0000256" key="3">
    <source>
        <dbReference type="ARBA" id="ARBA00022827"/>
    </source>
</evidence>
<dbReference type="GO" id="GO:0050660">
    <property type="term" value="F:flavin adenine dinucleotide binding"/>
    <property type="evidence" value="ECO:0007669"/>
    <property type="project" value="TreeGrafter"/>
</dbReference>
<dbReference type="EMBL" id="DYZF01000232">
    <property type="protein sequence ID" value="HJE52114.1"/>
    <property type="molecule type" value="Genomic_DNA"/>
</dbReference>
<evidence type="ECO:0000313" key="15">
    <source>
        <dbReference type="Proteomes" id="UP000712713"/>
    </source>
</evidence>
<reference evidence="14" key="1">
    <citation type="journal article" date="2021" name="PeerJ">
        <title>Extensive microbial diversity within the chicken gut microbiome revealed by metagenomics and culture.</title>
        <authorList>
            <person name="Gilroy R."/>
            <person name="Ravi A."/>
            <person name="Getino M."/>
            <person name="Pursley I."/>
            <person name="Horton D.L."/>
            <person name="Alikhan N.F."/>
            <person name="Baker D."/>
            <person name="Gharbi K."/>
            <person name="Hall N."/>
            <person name="Watson M."/>
            <person name="Adriaenssens E.M."/>
            <person name="Foster-Nyarko E."/>
            <person name="Jarju S."/>
            <person name="Secka A."/>
            <person name="Antonio M."/>
            <person name="Oren A."/>
            <person name="Chaudhuri R.R."/>
            <person name="La Ragione R."/>
            <person name="Hildebrand F."/>
            <person name="Pallen M.J."/>
        </authorList>
    </citation>
    <scope>NUCLEOTIDE SEQUENCE</scope>
    <source>
        <strain evidence="14">ChiGjej3B3-7470</strain>
    </source>
</reference>
<dbReference type="Pfam" id="PF07992">
    <property type="entry name" value="Pyr_redox_2"/>
    <property type="match status" value="1"/>
</dbReference>
<reference evidence="14" key="2">
    <citation type="submission" date="2021-09" db="EMBL/GenBank/DDBJ databases">
        <authorList>
            <person name="Gilroy R."/>
        </authorList>
    </citation>
    <scope>NUCLEOTIDE SEQUENCE</scope>
    <source>
        <strain evidence="14">ChiGjej3B3-7470</strain>
    </source>
</reference>
<evidence type="ECO:0000256" key="7">
    <source>
        <dbReference type="ARBA" id="ARBA00023284"/>
    </source>
</evidence>
<dbReference type="SUPFAM" id="SSF55424">
    <property type="entry name" value="FAD/NAD-linked reductases, dimerisation (C-terminal) domain"/>
    <property type="match status" value="1"/>
</dbReference>
<dbReference type="PRINTS" id="PR00368">
    <property type="entry name" value="FADPNR"/>
</dbReference>
<evidence type="ECO:0000256" key="8">
    <source>
        <dbReference type="PIRSR" id="PIRSR000350-2"/>
    </source>
</evidence>
<dbReference type="PANTHER" id="PTHR22912:SF217">
    <property type="entry name" value="DIHYDROLIPOYL DEHYDROGENASE"/>
    <property type="match status" value="1"/>
</dbReference>
<sequence length="465" mass="47925">MSTAFDVAIVGAGSAGYACALRAAQLGLSVALVDDGPLGGTCLHRGCIPTKAWLQAAKVRRTVEKAGAFGIGATLGETDPAGIKRYATGVVDGLHRGLEGLIRGHGITVIRERGTLVSDDSGPGVETASGRYRARAVVLATGAAPITLGLETDGERILTSDHALALEHLPQRAVVLGGGVIGVEFASLWADLGVDVTLIEATDRLLPAEEPAHSTLLARELKRRGVSVRLDTTVDAATRSADGVAVAIGDDSIETDLLLVAVGRRPATTGLGLAEAGVTLAETGHVVVDDRLQTSVRGVFAAGDLVAGPQLAHRGYAHGLFLAERIAQLQGKHPARPTLPADVDIPRITYSSPQVASVGLTAEAAGPEAEVATYHLTGNGRAQILRGGDRETGMVRVVRRPDGAIVGVHAIGEDVAELIAEGALLVGWQATVDDIAGIVHPHPTLSESITEATWALGGRPLHMHA</sequence>
<feature type="active site" description="Proton acceptor" evidence="8">
    <location>
        <position position="442"/>
    </location>
</feature>
<feature type="disulfide bond" description="Redox-active" evidence="10">
    <location>
        <begin position="42"/>
        <end position="47"/>
    </location>
</feature>
<evidence type="ECO:0000313" key="14">
    <source>
        <dbReference type="EMBL" id="HJE52114.1"/>
    </source>
</evidence>
<dbReference type="PIRSF" id="PIRSF000350">
    <property type="entry name" value="Mercury_reductase_MerA"/>
    <property type="match status" value="1"/>
</dbReference>
<evidence type="ECO:0000256" key="5">
    <source>
        <dbReference type="ARBA" id="ARBA00023027"/>
    </source>
</evidence>
<keyword evidence="7 11" id="KW-0676">Redox-active center</keyword>
<keyword evidence="5 9" id="KW-0520">NAD</keyword>
<dbReference type="InterPro" id="IPR036188">
    <property type="entry name" value="FAD/NAD-bd_sf"/>
</dbReference>
<feature type="binding site" evidence="9">
    <location>
        <position position="51"/>
    </location>
    <ligand>
        <name>FAD</name>
        <dbReference type="ChEBI" id="CHEBI:57692"/>
    </ligand>
</feature>
<feature type="domain" description="FAD/NAD(P)-binding" evidence="13">
    <location>
        <begin position="5"/>
        <end position="319"/>
    </location>
</feature>
<dbReference type="SUPFAM" id="SSF51905">
    <property type="entry name" value="FAD/NAD(P)-binding domain"/>
    <property type="match status" value="1"/>
</dbReference>
<keyword evidence="2 11" id="KW-0285">Flavoprotein</keyword>
<evidence type="ECO:0000256" key="9">
    <source>
        <dbReference type="PIRSR" id="PIRSR000350-3"/>
    </source>
</evidence>
<evidence type="ECO:0000259" key="13">
    <source>
        <dbReference type="Pfam" id="PF07992"/>
    </source>
</evidence>
<dbReference type="AlphaFoldDB" id="A0A921JQZ4"/>
<feature type="binding site" evidence="9">
    <location>
        <begin position="177"/>
        <end position="184"/>
    </location>
    <ligand>
        <name>NAD(+)</name>
        <dbReference type="ChEBI" id="CHEBI:57540"/>
    </ligand>
</feature>
<accession>A0A921JQZ4</accession>
<dbReference type="GO" id="GO:0004148">
    <property type="term" value="F:dihydrolipoyl dehydrogenase (NADH) activity"/>
    <property type="evidence" value="ECO:0007669"/>
    <property type="project" value="TreeGrafter"/>
</dbReference>
<protein>
    <submittedName>
        <fullName evidence="14">Dihydrolipoyl dehydrogenase</fullName>
    </submittedName>
</protein>
<gene>
    <name evidence="14" type="ORF">K8V15_09120</name>
</gene>
<dbReference type="Gene3D" id="3.50.50.60">
    <property type="entry name" value="FAD/NAD(P)-binding domain"/>
    <property type="match status" value="2"/>
</dbReference>
<dbReference type="InterPro" id="IPR016156">
    <property type="entry name" value="FAD/NAD-linked_Rdtase_dimer_sf"/>
</dbReference>
<evidence type="ECO:0000256" key="4">
    <source>
        <dbReference type="ARBA" id="ARBA00023002"/>
    </source>
</evidence>
<comment type="similarity">
    <text evidence="1 11">Belongs to the class-I pyridine nucleotide-disulfide oxidoreductase family.</text>
</comment>
<organism evidence="14 15">
    <name type="scientific">Tessaracoccus flavescens</name>
    <dbReference type="NCBI Taxonomy" id="399497"/>
    <lineage>
        <taxon>Bacteria</taxon>
        <taxon>Bacillati</taxon>
        <taxon>Actinomycetota</taxon>
        <taxon>Actinomycetes</taxon>
        <taxon>Propionibacteriales</taxon>
        <taxon>Propionibacteriaceae</taxon>
        <taxon>Tessaracoccus</taxon>
    </lineage>
</organism>
<feature type="domain" description="Pyridine nucleotide-disulphide oxidoreductase dimerisation" evidence="12">
    <location>
        <begin position="345"/>
        <end position="452"/>
    </location>
</feature>
<evidence type="ECO:0000256" key="2">
    <source>
        <dbReference type="ARBA" id="ARBA00022630"/>
    </source>
</evidence>
<feature type="binding site" evidence="9">
    <location>
        <position position="304"/>
    </location>
    <ligand>
        <name>FAD</name>
        <dbReference type="ChEBI" id="CHEBI:57692"/>
    </ligand>
</feature>
<dbReference type="InterPro" id="IPR012999">
    <property type="entry name" value="Pyr_OxRdtase_I_AS"/>
</dbReference>
<evidence type="ECO:0000259" key="12">
    <source>
        <dbReference type="Pfam" id="PF02852"/>
    </source>
</evidence>
<keyword evidence="9" id="KW-0547">Nucleotide-binding</keyword>
<dbReference type="Proteomes" id="UP000712713">
    <property type="component" value="Unassembled WGS sequence"/>
</dbReference>
<dbReference type="Pfam" id="PF02852">
    <property type="entry name" value="Pyr_redox_dim"/>
    <property type="match status" value="1"/>
</dbReference>
<name>A0A921JQZ4_9ACTN</name>
<dbReference type="InterPro" id="IPR004099">
    <property type="entry name" value="Pyr_nucl-diS_OxRdtase_dimer"/>
</dbReference>
<dbReference type="InterPro" id="IPR001100">
    <property type="entry name" value="Pyr_nuc-diS_OxRdtase"/>
</dbReference>
<dbReference type="Gene3D" id="3.30.390.30">
    <property type="match status" value="1"/>
</dbReference>
<proteinExistence type="inferred from homology"/>
<comment type="cofactor">
    <cofactor evidence="9">
        <name>FAD</name>
        <dbReference type="ChEBI" id="CHEBI:57692"/>
    </cofactor>
    <text evidence="9">Binds 1 FAD per subunit.</text>
</comment>
<evidence type="ECO:0000256" key="10">
    <source>
        <dbReference type="PIRSR" id="PIRSR000350-4"/>
    </source>
</evidence>
<dbReference type="InterPro" id="IPR023753">
    <property type="entry name" value="FAD/NAD-binding_dom"/>
</dbReference>
<dbReference type="PRINTS" id="PR00411">
    <property type="entry name" value="PNDRDTASEI"/>
</dbReference>
<keyword evidence="3 9" id="KW-0274">FAD</keyword>
<comment type="caution">
    <text evidence="14">The sequence shown here is derived from an EMBL/GenBank/DDBJ whole genome shotgun (WGS) entry which is preliminary data.</text>
</comment>
<evidence type="ECO:0000256" key="6">
    <source>
        <dbReference type="ARBA" id="ARBA00023157"/>
    </source>
</evidence>
<dbReference type="InterPro" id="IPR050151">
    <property type="entry name" value="Class-I_Pyr_Nuc-Dis_Oxidored"/>
</dbReference>
<keyword evidence="6" id="KW-1015">Disulfide bond</keyword>